<feature type="transmembrane region" description="Helical" evidence="1">
    <location>
        <begin position="12"/>
        <end position="33"/>
    </location>
</feature>
<organism evidence="2 3">
    <name type="scientific">Clostridium acidisoli DSM 12555</name>
    <dbReference type="NCBI Taxonomy" id="1121291"/>
    <lineage>
        <taxon>Bacteria</taxon>
        <taxon>Bacillati</taxon>
        <taxon>Bacillota</taxon>
        <taxon>Clostridia</taxon>
        <taxon>Eubacteriales</taxon>
        <taxon>Clostridiaceae</taxon>
        <taxon>Clostridium</taxon>
    </lineage>
</organism>
<keyword evidence="1" id="KW-0472">Membrane</keyword>
<keyword evidence="1" id="KW-1133">Transmembrane helix</keyword>
<gene>
    <name evidence="2" type="ORF">SAMN02745134_00386</name>
</gene>
<accession>A0A1W1X0X6</accession>
<proteinExistence type="predicted"/>
<evidence type="ECO:0000313" key="2">
    <source>
        <dbReference type="EMBL" id="SMC17609.1"/>
    </source>
</evidence>
<name>A0A1W1X0X6_9CLOT</name>
<dbReference type="Proteomes" id="UP000192468">
    <property type="component" value="Unassembled WGS sequence"/>
</dbReference>
<dbReference type="STRING" id="1121291.SAMN02745134_00386"/>
<dbReference type="EMBL" id="FWXH01000002">
    <property type="protein sequence ID" value="SMC17609.1"/>
    <property type="molecule type" value="Genomic_DNA"/>
</dbReference>
<dbReference type="AlphaFoldDB" id="A0A1W1X0X6"/>
<evidence type="ECO:0000313" key="3">
    <source>
        <dbReference type="Proteomes" id="UP000192468"/>
    </source>
</evidence>
<reference evidence="2 3" key="1">
    <citation type="submission" date="2017-04" db="EMBL/GenBank/DDBJ databases">
        <authorList>
            <person name="Afonso C.L."/>
            <person name="Miller P.J."/>
            <person name="Scott M.A."/>
            <person name="Spackman E."/>
            <person name="Goraichik I."/>
            <person name="Dimitrov K.M."/>
            <person name="Suarez D.L."/>
            <person name="Swayne D.E."/>
        </authorList>
    </citation>
    <scope>NUCLEOTIDE SEQUENCE [LARGE SCALE GENOMIC DNA]</scope>
    <source>
        <strain evidence="2 3">DSM 12555</strain>
    </source>
</reference>
<keyword evidence="3" id="KW-1185">Reference proteome</keyword>
<sequence length="147" mass="17759">MPRSKKALLKKGYIMVYTLIVSFIILSIFSYMYTIEMKRKICILDNSRNMNEELYNEETNEYLFSKMNDYILNNIKDVNKNSVHNFFVTNKNVKFGNEQYYISYSTGLDEFLLYVPCKNNKYNKINEYDYTFQNGKINYIYKVTKYE</sequence>
<protein>
    <submittedName>
        <fullName evidence="2">Uncharacterized protein</fullName>
    </submittedName>
</protein>
<keyword evidence="1" id="KW-0812">Transmembrane</keyword>
<evidence type="ECO:0000256" key="1">
    <source>
        <dbReference type="SAM" id="Phobius"/>
    </source>
</evidence>